<organism evidence="11 12">
    <name type="scientific">Neoarthrinium moseri</name>
    <dbReference type="NCBI Taxonomy" id="1658444"/>
    <lineage>
        <taxon>Eukaryota</taxon>
        <taxon>Fungi</taxon>
        <taxon>Dikarya</taxon>
        <taxon>Ascomycota</taxon>
        <taxon>Pezizomycotina</taxon>
        <taxon>Sordariomycetes</taxon>
        <taxon>Xylariomycetidae</taxon>
        <taxon>Amphisphaeriales</taxon>
        <taxon>Apiosporaceae</taxon>
        <taxon>Neoarthrinium</taxon>
    </lineage>
</organism>
<dbReference type="SUPFAM" id="SSF100950">
    <property type="entry name" value="NagB/RpiA/CoA transferase-like"/>
    <property type="match status" value="1"/>
</dbReference>
<comment type="caution">
    <text evidence="11">The sequence shown here is derived from an EMBL/GenBank/DDBJ whole genome shotgun (WGS) entry which is preliminary data.</text>
</comment>
<evidence type="ECO:0000256" key="6">
    <source>
        <dbReference type="ARBA" id="ARBA00044208"/>
    </source>
</evidence>
<dbReference type="InterPro" id="IPR000649">
    <property type="entry name" value="IF-2B-related"/>
</dbReference>
<feature type="region of interest" description="Disordered" evidence="10">
    <location>
        <begin position="107"/>
        <end position="130"/>
    </location>
</feature>
<dbReference type="AlphaFoldDB" id="A0A9P9W9E2"/>
<keyword evidence="4" id="KW-0396">Initiation factor</keyword>
<reference evidence="11" key="1">
    <citation type="submission" date="2021-03" db="EMBL/GenBank/DDBJ databases">
        <title>Revisited historic fungal species revealed as producer of novel bioactive compounds through whole genome sequencing and comparative genomics.</title>
        <authorList>
            <person name="Vignolle G.A."/>
            <person name="Hochenegger N."/>
            <person name="Mach R.L."/>
            <person name="Mach-Aigner A.R."/>
            <person name="Javad Rahimi M."/>
            <person name="Salim K.A."/>
            <person name="Chan C.M."/>
            <person name="Lim L.B.L."/>
            <person name="Cai F."/>
            <person name="Druzhinina I.S."/>
            <person name="U'Ren J.M."/>
            <person name="Derntl C."/>
        </authorList>
    </citation>
    <scope>NUCLEOTIDE SEQUENCE</scope>
    <source>
        <strain evidence="11">TUCIM 5799</strain>
    </source>
</reference>
<evidence type="ECO:0000256" key="3">
    <source>
        <dbReference type="ARBA" id="ARBA00022490"/>
    </source>
</evidence>
<evidence type="ECO:0000256" key="5">
    <source>
        <dbReference type="ARBA" id="ARBA00022917"/>
    </source>
</evidence>
<dbReference type="Gene3D" id="3.40.50.10470">
    <property type="entry name" value="Translation initiation factor eif-2b, domain 2"/>
    <property type="match status" value="1"/>
</dbReference>
<evidence type="ECO:0000256" key="1">
    <source>
        <dbReference type="ARBA" id="ARBA00004514"/>
    </source>
</evidence>
<evidence type="ECO:0000256" key="9">
    <source>
        <dbReference type="RuleBase" id="RU003814"/>
    </source>
</evidence>
<evidence type="ECO:0000256" key="8">
    <source>
        <dbReference type="ARBA" id="ARBA00046432"/>
    </source>
</evidence>
<dbReference type="InterPro" id="IPR051501">
    <property type="entry name" value="eIF2B_alpha/beta/delta"/>
</dbReference>
<evidence type="ECO:0000313" key="12">
    <source>
        <dbReference type="Proteomes" id="UP000829685"/>
    </source>
</evidence>
<dbReference type="GO" id="GO:0005851">
    <property type="term" value="C:eukaryotic translation initiation factor 2B complex"/>
    <property type="evidence" value="ECO:0007669"/>
    <property type="project" value="TreeGrafter"/>
</dbReference>
<keyword evidence="12" id="KW-1185">Reference proteome</keyword>
<keyword evidence="3" id="KW-0963">Cytoplasm</keyword>
<dbReference type="EMBL" id="JAFIMR010000061">
    <property type="protein sequence ID" value="KAI1852538.1"/>
    <property type="molecule type" value="Genomic_DNA"/>
</dbReference>
<evidence type="ECO:0000256" key="2">
    <source>
        <dbReference type="ARBA" id="ARBA00007251"/>
    </source>
</evidence>
<dbReference type="Proteomes" id="UP000829685">
    <property type="component" value="Unassembled WGS sequence"/>
</dbReference>
<dbReference type="InterPro" id="IPR042529">
    <property type="entry name" value="IF_2B-like_C"/>
</dbReference>
<sequence>MASGDDAVPASRDLPLRGASNPDVESFDIVATYHRLLAEDPDLTMPMAAIEALIAFLGHSKVTTVYETIDLVKTQSAKLQAAVTNPIALSHGTDLFQQYLVNSLKQPTSTSTSSSSTAAATAATDPHESFEDVRQHLLKNGRLFATRAKNGRERIAVNARKHIYDGTTVLAHGGSRVVGTLLGRAAERHDYGHYVDEPIRFRVVYAVDAALDGDSSNRVIAALRAKGVPVAAVPLAAAAYAMEKVDMVVVGAEAVTANGGVVSRLGTFQLAQLAKANRKPFFVAAEQHKFGKTFPLNQFDFGFDQNLLDFHATKKEEGGAAAAAKPRPQPMANPIDYTPPEYIESFFADHKVLTPAEVAKEVIDMLM</sequence>
<gene>
    <name evidence="11" type="ORF">JX265_012997</name>
</gene>
<evidence type="ECO:0000313" key="11">
    <source>
        <dbReference type="EMBL" id="KAI1852538.1"/>
    </source>
</evidence>
<dbReference type="GO" id="GO:0003743">
    <property type="term" value="F:translation initiation factor activity"/>
    <property type="evidence" value="ECO:0007669"/>
    <property type="project" value="UniProtKB-KW"/>
</dbReference>
<accession>A0A9P9W9E2</accession>
<evidence type="ECO:0000256" key="10">
    <source>
        <dbReference type="SAM" id="MobiDB-lite"/>
    </source>
</evidence>
<evidence type="ECO:0000256" key="4">
    <source>
        <dbReference type="ARBA" id="ARBA00022540"/>
    </source>
</evidence>
<comment type="subunit">
    <text evidence="8">Component of the translation initiation factor 2B (eIF2B) complex which is a heterodecamer of two sets of five different subunits: alpha, beta, gamma, delta and epsilon. Subunits alpha, beta and delta comprise a regulatory subcomplex and subunits epsilon and gamma comprise a catalytic subcomplex. Within the complex, the hexameric regulatory complex resides at the center, with the two heterodimeric catalytic subcomplexes bound on opposite sides.</text>
</comment>
<dbReference type="Pfam" id="PF01008">
    <property type="entry name" value="IF-2B"/>
    <property type="match status" value="1"/>
</dbReference>
<dbReference type="PANTHER" id="PTHR45860">
    <property type="entry name" value="TRANSLATION INITIATION FACTOR EIF-2B SUBUNIT ALPHA"/>
    <property type="match status" value="1"/>
</dbReference>
<dbReference type="InterPro" id="IPR037171">
    <property type="entry name" value="NagB/RpiA_transferase-like"/>
</dbReference>
<evidence type="ECO:0000256" key="7">
    <source>
        <dbReference type="ARBA" id="ARBA00044236"/>
    </source>
</evidence>
<comment type="subcellular location">
    <subcellularLocation>
        <location evidence="1">Cytoplasm</location>
        <location evidence="1">Cytosol</location>
    </subcellularLocation>
</comment>
<dbReference type="PANTHER" id="PTHR45860:SF1">
    <property type="entry name" value="TRANSLATION INITIATION FACTOR EIF-2B SUBUNIT ALPHA"/>
    <property type="match status" value="1"/>
</dbReference>
<dbReference type="GO" id="GO:0005829">
    <property type="term" value="C:cytosol"/>
    <property type="evidence" value="ECO:0007669"/>
    <property type="project" value="UniProtKB-SubCell"/>
</dbReference>
<feature type="compositionally biased region" description="Low complexity" evidence="10">
    <location>
        <begin position="108"/>
        <end position="124"/>
    </location>
</feature>
<proteinExistence type="inferred from homology"/>
<keyword evidence="5" id="KW-0648">Protein biosynthesis</keyword>
<dbReference type="Gene3D" id="1.20.120.1070">
    <property type="entry name" value="Translation initiation factor eIF-2B, N-terminal domain"/>
    <property type="match status" value="1"/>
</dbReference>
<dbReference type="InterPro" id="IPR042528">
    <property type="entry name" value="elF-2B_alpha_N"/>
</dbReference>
<protein>
    <recommendedName>
        <fullName evidence="6">Translation initiation factor eIF2B subunit alpha</fullName>
    </recommendedName>
    <alternativeName>
        <fullName evidence="7">eIF2B GDP-GTP exchange factor subunit alpha</fullName>
    </alternativeName>
</protein>
<dbReference type="GO" id="GO:0005085">
    <property type="term" value="F:guanyl-nucleotide exchange factor activity"/>
    <property type="evidence" value="ECO:0007669"/>
    <property type="project" value="TreeGrafter"/>
</dbReference>
<comment type="similarity">
    <text evidence="2 9">Belongs to the eIF-2B alpha/beta/delta subunits family.</text>
</comment>
<name>A0A9P9W9E2_9PEZI</name>